<accession>A0A811UR77</accession>
<protein>
    <submittedName>
        <fullName evidence="2">(Mediterranean fruit fly) hypothetical protein</fullName>
    </submittedName>
</protein>
<sequence>MRHENCMAEEKLIRIYHNFFREYQHFISADEGQAGVYRYSHCGELRRKAGRSKTVVKPHLYREEEHGPEPRGGDESRTPIRATNDRPSTEITGKKVNHRMIAVRIRRGATRYFHHFQEVEFRTNRTHQQHLGKRRAGFWPE</sequence>
<evidence type="ECO:0000313" key="3">
    <source>
        <dbReference type="Proteomes" id="UP000606786"/>
    </source>
</evidence>
<comment type="caution">
    <text evidence="2">The sequence shown here is derived from an EMBL/GenBank/DDBJ whole genome shotgun (WGS) entry which is preliminary data.</text>
</comment>
<keyword evidence="3" id="KW-1185">Reference proteome</keyword>
<evidence type="ECO:0000256" key="1">
    <source>
        <dbReference type="SAM" id="MobiDB-lite"/>
    </source>
</evidence>
<gene>
    <name evidence="2" type="ORF">CCAP1982_LOCUS9926</name>
</gene>
<feature type="compositionally biased region" description="Basic and acidic residues" evidence="1">
    <location>
        <begin position="60"/>
        <end position="88"/>
    </location>
</feature>
<feature type="region of interest" description="Disordered" evidence="1">
    <location>
        <begin position="48"/>
        <end position="95"/>
    </location>
</feature>
<name>A0A811UR77_CERCA</name>
<proteinExistence type="predicted"/>
<reference evidence="2" key="1">
    <citation type="submission" date="2020-11" db="EMBL/GenBank/DDBJ databases">
        <authorList>
            <person name="Whitehead M."/>
        </authorList>
    </citation>
    <scope>NUCLEOTIDE SEQUENCE</scope>
    <source>
        <strain evidence="2">EGII</strain>
    </source>
</reference>
<dbReference type="EMBL" id="CAJHJT010000023">
    <property type="protein sequence ID" value="CAD7001430.1"/>
    <property type="molecule type" value="Genomic_DNA"/>
</dbReference>
<dbReference type="AlphaFoldDB" id="A0A811UR77"/>
<evidence type="ECO:0000313" key="2">
    <source>
        <dbReference type="EMBL" id="CAD7001430.1"/>
    </source>
</evidence>
<organism evidence="2 3">
    <name type="scientific">Ceratitis capitata</name>
    <name type="common">Mediterranean fruit fly</name>
    <name type="synonym">Tephritis capitata</name>
    <dbReference type="NCBI Taxonomy" id="7213"/>
    <lineage>
        <taxon>Eukaryota</taxon>
        <taxon>Metazoa</taxon>
        <taxon>Ecdysozoa</taxon>
        <taxon>Arthropoda</taxon>
        <taxon>Hexapoda</taxon>
        <taxon>Insecta</taxon>
        <taxon>Pterygota</taxon>
        <taxon>Neoptera</taxon>
        <taxon>Endopterygota</taxon>
        <taxon>Diptera</taxon>
        <taxon>Brachycera</taxon>
        <taxon>Muscomorpha</taxon>
        <taxon>Tephritoidea</taxon>
        <taxon>Tephritidae</taxon>
        <taxon>Ceratitis</taxon>
        <taxon>Ceratitis</taxon>
    </lineage>
</organism>
<dbReference type="Proteomes" id="UP000606786">
    <property type="component" value="Unassembled WGS sequence"/>
</dbReference>